<dbReference type="GO" id="GO:0034727">
    <property type="term" value="P:piecemeal microautophagy of the nucleus"/>
    <property type="evidence" value="ECO:0007669"/>
    <property type="project" value="EnsemblFungi"/>
</dbReference>
<evidence type="ECO:0000256" key="3">
    <source>
        <dbReference type="ARBA" id="ARBA00025740"/>
    </source>
</evidence>
<dbReference type="GO" id="GO:0170071">
    <property type="term" value="C:CROP complex"/>
    <property type="evidence" value="ECO:0007669"/>
    <property type="project" value="EnsemblFungi"/>
</dbReference>
<feature type="region of interest" description="Disordered" evidence="4">
    <location>
        <begin position="472"/>
        <end position="493"/>
    </location>
</feature>
<dbReference type="STRING" id="683960.A0A1E3P0Z4"/>
<evidence type="ECO:0008006" key="7">
    <source>
        <dbReference type="Google" id="ProtNLM"/>
    </source>
</evidence>
<dbReference type="AlphaFoldDB" id="A0A1E3P0Z4"/>
<proteinExistence type="inferred from homology"/>
<dbReference type="Gene3D" id="2.130.10.10">
    <property type="entry name" value="YVTN repeat-like/Quinoprotein amine dehydrogenase"/>
    <property type="match status" value="1"/>
</dbReference>
<dbReference type="GO" id="GO:0034045">
    <property type="term" value="C:phagophore assembly site membrane"/>
    <property type="evidence" value="ECO:0007669"/>
    <property type="project" value="EnsemblFungi"/>
</dbReference>
<dbReference type="GO" id="GO:0032258">
    <property type="term" value="P:cytoplasm to vacuole targeting by the Cvt pathway"/>
    <property type="evidence" value="ECO:0007669"/>
    <property type="project" value="EnsemblFungi"/>
</dbReference>
<protein>
    <recommendedName>
        <fullName evidence="7">Autophagy-related protein 18</fullName>
    </recommendedName>
</protein>
<feature type="compositionally biased region" description="Polar residues" evidence="4">
    <location>
        <begin position="368"/>
        <end position="381"/>
    </location>
</feature>
<dbReference type="GO" id="GO:0000329">
    <property type="term" value="C:fungal-type vacuole membrane"/>
    <property type="evidence" value="ECO:0007669"/>
    <property type="project" value="EnsemblFungi"/>
</dbReference>
<evidence type="ECO:0000256" key="1">
    <source>
        <dbReference type="ARBA" id="ARBA00022574"/>
    </source>
</evidence>
<dbReference type="GO" id="GO:0005768">
    <property type="term" value="C:endosome"/>
    <property type="evidence" value="ECO:0007669"/>
    <property type="project" value="EnsemblFungi"/>
</dbReference>
<dbReference type="SMART" id="SM00320">
    <property type="entry name" value="WD40"/>
    <property type="match status" value="3"/>
</dbReference>
<accession>A0A1E3P0Z4</accession>
<dbReference type="Proteomes" id="UP000094112">
    <property type="component" value="Unassembled WGS sequence"/>
</dbReference>
<evidence type="ECO:0000256" key="2">
    <source>
        <dbReference type="ARBA" id="ARBA00022737"/>
    </source>
</evidence>
<sequence>MSYSTLSQKQQQQGSSSAALAGSSTNQSSVQTIPTKTSLECLNFINFNQDGSCISIGTDRGYKIFNCEPFGKCYSRLDGGIGIVEMLFCTSLIAIVGLGDQPSMTPRRLKIINTKRHSTICELTFPTSILSVKLNKSRLVVLLEEQIYIYDINNMRLLHTIETSPNPNGLCALSPTIDNNFLAYPSPPKISTNFINPINSSNNINNNGNGNNANSQLNNIDSNSNSKTTNQINRNGDVIIFNAQTLQPLVVVEAHKTTLAAIAISYDGTLLATASDKGTIVRVFAIETGLKLYQFRRGTYPTKIYSLSFSQDNKFLTASSATETVHIFKLGSDDDTSNNTQSQPDNEAIDADDIVENIGPSIVKRAESSGSEVSQDTTQRRISNSSYDSINSNEIEDRVEPLIDISRRSVGRMIRKSSQNIGRKAAEKIGTFLPPRFTSILEPTRHFASLKVPAASGVKNVVSIGKELSIPKSGEENTFGNSGESSSTSQDNDNNLKLIHVSVVSSEGYFYNYGLDPERGGDCILLNQYSLTDSQ</sequence>
<dbReference type="GO" id="GO:0045324">
    <property type="term" value="P:late endosome to vacuole transport"/>
    <property type="evidence" value="ECO:0007669"/>
    <property type="project" value="EnsemblFungi"/>
</dbReference>
<dbReference type="GO" id="GO:0070772">
    <property type="term" value="C:PAS complex"/>
    <property type="evidence" value="ECO:0007669"/>
    <property type="project" value="EnsemblFungi"/>
</dbReference>
<dbReference type="GO" id="GO:0006624">
    <property type="term" value="P:vacuolar protein processing"/>
    <property type="evidence" value="ECO:0007669"/>
    <property type="project" value="EnsemblFungi"/>
</dbReference>
<feature type="compositionally biased region" description="Polar residues" evidence="4">
    <location>
        <begin position="476"/>
        <end position="493"/>
    </location>
</feature>
<dbReference type="SUPFAM" id="SSF50978">
    <property type="entry name" value="WD40 repeat-like"/>
    <property type="match status" value="1"/>
</dbReference>
<gene>
    <name evidence="5" type="ORF">WICANDRAFT_32412</name>
</gene>
<organism evidence="5 6">
    <name type="scientific">Wickerhamomyces anomalus (strain ATCC 58044 / CBS 1984 / NCYC 433 / NRRL Y-366-8)</name>
    <name type="common">Yeast</name>
    <name type="synonym">Hansenula anomala</name>
    <dbReference type="NCBI Taxonomy" id="683960"/>
    <lineage>
        <taxon>Eukaryota</taxon>
        <taxon>Fungi</taxon>
        <taxon>Dikarya</taxon>
        <taxon>Ascomycota</taxon>
        <taxon>Saccharomycotina</taxon>
        <taxon>Saccharomycetes</taxon>
        <taxon>Phaffomycetales</taxon>
        <taxon>Wickerhamomycetaceae</taxon>
        <taxon>Wickerhamomyces</taxon>
    </lineage>
</organism>
<reference evidence="5 6" key="1">
    <citation type="journal article" date="2016" name="Proc. Natl. Acad. Sci. U.S.A.">
        <title>Comparative genomics of biotechnologically important yeasts.</title>
        <authorList>
            <person name="Riley R."/>
            <person name="Haridas S."/>
            <person name="Wolfe K.H."/>
            <person name="Lopes M.R."/>
            <person name="Hittinger C.T."/>
            <person name="Goeker M."/>
            <person name="Salamov A.A."/>
            <person name="Wisecaver J.H."/>
            <person name="Long T.M."/>
            <person name="Calvey C.H."/>
            <person name="Aerts A.L."/>
            <person name="Barry K.W."/>
            <person name="Choi C."/>
            <person name="Clum A."/>
            <person name="Coughlan A.Y."/>
            <person name="Deshpande S."/>
            <person name="Douglass A.P."/>
            <person name="Hanson S.J."/>
            <person name="Klenk H.-P."/>
            <person name="LaButti K.M."/>
            <person name="Lapidus A."/>
            <person name="Lindquist E.A."/>
            <person name="Lipzen A.M."/>
            <person name="Meier-Kolthoff J.P."/>
            <person name="Ohm R.A."/>
            <person name="Otillar R.P."/>
            <person name="Pangilinan J.L."/>
            <person name="Peng Y."/>
            <person name="Rokas A."/>
            <person name="Rosa C.A."/>
            <person name="Scheuner C."/>
            <person name="Sibirny A.A."/>
            <person name="Slot J.C."/>
            <person name="Stielow J.B."/>
            <person name="Sun H."/>
            <person name="Kurtzman C.P."/>
            <person name="Blackwell M."/>
            <person name="Grigoriev I.V."/>
            <person name="Jeffries T.W."/>
        </authorList>
    </citation>
    <scope>NUCLEOTIDE SEQUENCE [LARGE SCALE GENOMIC DNA]</scope>
    <source>
        <strain evidence="6">ATCC 58044 / CBS 1984 / NCYC 433 / NRRL Y-366-8</strain>
    </source>
</reference>
<evidence type="ECO:0000256" key="4">
    <source>
        <dbReference type="SAM" id="MobiDB-lite"/>
    </source>
</evidence>
<feature type="compositionally biased region" description="Low complexity" evidence="4">
    <location>
        <begin position="205"/>
        <end position="220"/>
    </location>
</feature>
<dbReference type="OrthoDB" id="1667587at2759"/>
<dbReference type="GO" id="GO:0032266">
    <property type="term" value="F:phosphatidylinositol-3-phosphate binding"/>
    <property type="evidence" value="ECO:0007669"/>
    <property type="project" value="EnsemblFungi"/>
</dbReference>
<dbReference type="InterPro" id="IPR036322">
    <property type="entry name" value="WD40_repeat_dom_sf"/>
</dbReference>
<dbReference type="InterPro" id="IPR048720">
    <property type="entry name" value="PROPPIN"/>
</dbReference>
<dbReference type="GO" id="GO:0005829">
    <property type="term" value="C:cytosol"/>
    <property type="evidence" value="ECO:0007669"/>
    <property type="project" value="EnsemblFungi"/>
</dbReference>
<dbReference type="PANTHER" id="PTHR11227">
    <property type="entry name" value="WD-REPEAT PROTEIN INTERACTING WITH PHOSPHOINOSIDES WIPI -RELATED"/>
    <property type="match status" value="1"/>
</dbReference>
<evidence type="ECO:0000313" key="5">
    <source>
        <dbReference type="EMBL" id="ODQ58592.1"/>
    </source>
</evidence>
<feature type="region of interest" description="Disordered" evidence="4">
    <location>
        <begin position="365"/>
        <end position="389"/>
    </location>
</feature>
<name>A0A1E3P0Z4_WICAA</name>
<dbReference type="GO" id="GO:0061908">
    <property type="term" value="C:phagophore"/>
    <property type="evidence" value="ECO:0007669"/>
    <property type="project" value="EnsemblFungi"/>
</dbReference>
<dbReference type="GO" id="GO:0000425">
    <property type="term" value="P:pexophagy"/>
    <property type="evidence" value="ECO:0007669"/>
    <property type="project" value="EnsemblFungi"/>
</dbReference>
<dbReference type="InterPro" id="IPR001680">
    <property type="entry name" value="WD40_rpt"/>
</dbReference>
<dbReference type="GeneID" id="30199203"/>
<dbReference type="GO" id="GO:0080025">
    <property type="term" value="F:phosphatidylinositol-3,5-bisphosphate binding"/>
    <property type="evidence" value="ECO:0007669"/>
    <property type="project" value="EnsemblFungi"/>
</dbReference>
<dbReference type="EMBL" id="KV454211">
    <property type="protein sequence ID" value="ODQ58592.1"/>
    <property type="molecule type" value="Genomic_DNA"/>
</dbReference>
<keyword evidence="6" id="KW-1185">Reference proteome</keyword>
<dbReference type="InterPro" id="IPR015943">
    <property type="entry name" value="WD40/YVTN_repeat-like_dom_sf"/>
</dbReference>
<comment type="similarity">
    <text evidence="3">Belongs to the WD repeat PROPPIN family.</text>
</comment>
<dbReference type="RefSeq" id="XP_019037799.1">
    <property type="nucleotide sequence ID" value="XM_019181957.1"/>
</dbReference>
<keyword evidence="1" id="KW-0853">WD repeat</keyword>
<keyword evidence="2" id="KW-0677">Repeat</keyword>
<dbReference type="Pfam" id="PF21032">
    <property type="entry name" value="PROPPIN"/>
    <property type="match status" value="2"/>
</dbReference>
<dbReference type="GO" id="GO:0043130">
    <property type="term" value="F:ubiquitin binding"/>
    <property type="evidence" value="ECO:0007669"/>
    <property type="project" value="EnsemblFungi"/>
</dbReference>
<feature type="region of interest" description="Disordered" evidence="4">
    <location>
        <begin position="205"/>
        <end position="228"/>
    </location>
</feature>
<feature type="region of interest" description="Disordered" evidence="4">
    <location>
        <begin position="330"/>
        <end position="351"/>
    </location>
</feature>
<evidence type="ECO:0000313" key="6">
    <source>
        <dbReference type="Proteomes" id="UP000094112"/>
    </source>
</evidence>
<dbReference type="GO" id="GO:0044090">
    <property type="term" value="P:positive regulation of vacuole organization"/>
    <property type="evidence" value="ECO:0007669"/>
    <property type="project" value="EnsemblFungi"/>
</dbReference>
<dbReference type="GO" id="GO:0070273">
    <property type="term" value="F:phosphatidylinositol-4-phosphate binding"/>
    <property type="evidence" value="ECO:0007669"/>
    <property type="project" value="EnsemblFungi"/>
</dbReference>